<reference evidence="1 2" key="1">
    <citation type="journal article" date="2016" name="Genome Announc.">
        <title>First Complete Genome Sequence of a Subdivision 6 Acidobacterium Strain.</title>
        <authorList>
            <person name="Huang S."/>
            <person name="Vieira S."/>
            <person name="Bunk B."/>
            <person name="Riedel T."/>
            <person name="Sproer C."/>
            <person name="Overmann J."/>
        </authorList>
    </citation>
    <scope>NUCLEOTIDE SEQUENCE [LARGE SCALE GENOMIC DNA]</scope>
    <source>
        <strain evidence="2">DSM 100886 HEG_-6_39</strain>
    </source>
</reference>
<evidence type="ECO:0000313" key="1">
    <source>
        <dbReference type="EMBL" id="AMY06851.1"/>
    </source>
</evidence>
<proteinExistence type="predicted"/>
<accession>A0A143PEB6</accession>
<dbReference type="Pfam" id="PF05960">
    <property type="entry name" value="DUF885"/>
    <property type="match status" value="1"/>
</dbReference>
<dbReference type="STRING" id="1855912.LuPra_00010"/>
<dbReference type="AlphaFoldDB" id="A0A143PEB6"/>
<dbReference type="PANTHER" id="PTHR33361">
    <property type="entry name" value="GLR0591 PROTEIN"/>
    <property type="match status" value="1"/>
</dbReference>
<evidence type="ECO:0008006" key="3">
    <source>
        <dbReference type="Google" id="ProtNLM"/>
    </source>
</evidence>
<evidence type="ECO:0000313" key="2">
    <source>
        <dbReference type="Proteomes" id="UP000076079"/>
    </source>
</evidence>
<name>A0A143PEB6_LUTPR</name>
<sequence length="552" mass="61893">MRSAETLPHFAADYLAWRHEVQPTAATFDGVHVHDDLIEDFSRASIDRQIRDLNGFARRLASMSSEAVPAERADHSALMANAQARLHELEVIRTWERDPQLYADTLATSLASQAIFTYAPAAERARRLLSKLRQVTGVLDAARTNVREPAGIFIKTATETLRGVVSFLNRDLPRALREVDDLSLLADLDDASTVAKTAIERYVRDLEEEQAPKAKATFRIGKDKIEHKLKLEDGVTLDTDMLLRIAERELSATRERFAAVASKVGKGPADQVWAKVKAEHVAPGGLVTRVREQCASLYTFLRDSGIVTVPDADALVIAPTPPFYRWTFASLWAPGPLEARAQRSYYYITDADANWPQERQEEHLRDMNDAVLWSISMHEALPGHFLHFEHLRKVASPWRKAMVVAPVSVLEGWAHYAEHMVVEQGFAKKDPVIELGQLAESLVRLCRLVVGLRLHAEDLSVEQGVRFFREEAMLEEASARREAERGAFDPGYVIYALGKLMLLKLRKDVEAHQGAGFDLRRFHDEFLGLGLLPFGVLRQQMLGEANDGVVLA</sequence>
<protein>
    <recommendedName>
        <fullName evidence="3">DUF885 domain-containing protein</fullName>
    </recommendedName>
</protein>
<gene>
    <name evidence="1" type="ORF">LuPra_00010</name>
</gene>
<dbReference type="RefSeq" id="WP_110168869.1">
    <property type="nucleotide sequence ID" value="NZ_CP015136.1"/>
</dbReference>
<dbReference type="KEGG" id="abac:LuPra_00010"/>
<dbReference type="InterPro" id="IPR010281">
    <property type="entry name" value="DUF885"/>
</dbReference>
<dbReference type="OrthoDB" id="9760040at2"/>
<dbReference type="PANTHER" id="PTHR33361:SF15">
    <property type="entry name" value="DUF885 FAMILY LIPOPROTEIN"/>
    <property type="match status" value="1"/>
</dbReference>
<organism evidence="1 2">
    <name type="scientific">Luteitalea pratensis</name>
    <dbReference type="NCBI Taxonomy" id="1855912"/>
    <lineage>
        <taxon>Bacteria</taxon>
        <taxon>Pseudomonadati</taxon>
        <taxon>Acidobacteriota</taxon>
        <taxon>Vicinamibacteria</taxon>
        <taxon>Vicinamibacterales</taxon>
        <taxon>Vicinamibacteraceae</taxon>
        <taxon>Luteitalea</taxon>
    </lineage>
</organism>
<dbReference type="EMBL" id="CP015136">
    <property type="protein sequence ID" value="AMY06851.1"/>
    <property type="molecule type" value="Genomic_DNA"/>
</dbReference>
<dbReference type="Proteomes" id="UP000076079">
    <property type="component" value="Chromosome"/>
</dbReference>
<reference evidence="2" key="2">
    <citation type="submission" date="2016-04" db="EMBL/GenBank/DDBJ databases">
        <title>First Complete Genome Sequence of a Subdivision 6 Acidobacterium.</title>
        <authorList>
            <person name="Huang S."/>
            <person name="Vieira S."/>
            <person name="Bunk B."/>
            <person name="Riedel T."/>
            <person name="Sproeer C."/>
            <person name="Overmann J."/>
        </authorList>
    </citation>
    <scope>NUCLEOTIDE SEQUENCE [LARGE SCALE GENOMIC DNA]</scope>
    <source>
        <strain evidence="2">DSM 100886 HEG_-6_39</strain>
    </source>
</reference>
<keyword evidence="2" id="KW-1185">Reference proteome</keyword>